<dbReference type="PANTHER" id="PTHR45625:SF4">
    <property type="entry name" value="PEPTIDYLPROLYL ISOMERASE DOMAIN AND WD REPEAT-CONTAINING PROTEIN 1"/>
    <property type="match status" value="1"/>
</dbReference>
<evidence type="ECO:0000256" key="6">
    <source>
        <dbReference type="PROSITE-ProRule" id="PRU00277"/>
    </source>
</evidence>
<dbReference type="PROSITE" id="PS50072">
    <property type="entry name" value="CSA_PPIASE_2"/>
    <property type="match status" value="1"/>
</dbReference>
<dbReference type="Pfam" id="PF00160">
    <property type="entry name" value="Pro_isomerase"/>
    <property type="match status" value="1"/>
</dbReference>
<dbReference type="InterPro" id="IPR020892">
    <property type="entry name" value="Cyclophilin-type_PPIase_CS"/>
</dbReference>
<dbReference type="Gene3D" id="3.10.50.40">
    <property type="match status" value="1"/>
</dbReference>
<keyword evidence="10" id="KW-1185">Reference proteome</keyword>
<proteinExistence type="inferred from homology"/>
<feature type="domain" description="PPIase cyclophilin-type" evidence="8">
    <location>
        <begin position="38"/>
        <end position="191"/>
    </location>
</feature>
<evidence type="ECO:0000256" key="1">
    <source>
        <dbReference type="ARBA" id="ARBA00000971"/>
    </source>
</evidence>
<name>A0ABW3CU74_9FLAO</name>
<sequence>MKKIHLLVLVSALCLFGCKSKYPNLDDGLYADIQTNKGDILIQLEYEKTPITVANFVTLAEGTNTFVASKYAGKKFYDGVIFHRVMKDFMIQGGDGEGTGRGNPGYRFKDEFHPELKHDTIGVLSMANSGPATNGSQFFITHTATPWLDGKHTVFGKVVKGLNVVDSIAKVETNKSNNKPITDVVINTIEIIAEGKDAKSFDAVATFSDYFKEQEAEQAAKNAERERLAAAAPGNIKKSKETIDEQRPTAKKLPSGLEYLVMNEGDGEKPAIGSKVKVNYAGYFASNGDLFDSNIEDVAKAFNKFNEMRKQQNGYQPTPMPYSPEATNLIPGFREGLLLMNVGDKYRFFIPSHLAFGEAGGGRGLIPPNADLVFDVEIVAAM</sequence>
<dbReference type="RefSeq" id="WP_386404136.1">
    <property type="nucleotide sequence ID" value="NZ_JBHTJH010000004.1"/>
</dbReference>
<feature type="domain" description="PPIase FKBP-type" evidence="7">
    <location>
        <begin position="273"/>
        <end position="382"/>
    </location>
</feature>
<comment type="caution">
    <text evidence="9">The sequence shown here is derived from an EMBL/GenBank/DDBJ whole genome shotgun (WGS) entry which is preliminary data.</text>
</comment>
<dbReference type="InterPro" id="IPR044666">
    <property type="entry name" value="Cyclophilin_A-like"/>
</dbReference>
<dbReference type="Gene3D" id="2.40.100.10">
    <property type="entry name" value="Cyclophilin-like"/>
    <property type="match status" value="1"/>
</dbReference>
<dbReference type="PROSITE" id="PS50059">
    <property type="entry name" value="FKBP_PPIASE"/>
    <property type="match status" value="1"/>
</dbReference>
<evidence type="ECO:0000256" key="2">
    <source>
        <dbReference type="ARBA" id="ARBA00007365"/>
    </source>
</evidence>
<evidence type="ECO:0000256" key="4">
    <source>
        <dbReference type="ARBA" id="ARBA00023110"/>
    </source>
</evidence>
<dbReference type="Pfam" id="PF00254">
    <property type="entry name" value="FKBP_C"/>
    <property type="match status" value="1"/>
</dbReference>
<dbReference type="InterPro" id="IPR046357">
    <property type="entry name" value="PPIase_dom_sf"/>
</dbReference>
<dbReference type="Proteomes" id="UP001596978">
    <property type="component" value="Unassembled WGS sequence"/>
</dbReference>
<organism evidence="9 10">
    <name type="scientific">Sungkyunkwania multivorans</name>
    <dbReference type="NCBI Taxonomy" id="1173618"/>
    <lineage>
        <taxon>Bacteria</taxon>
        <taxon>Pseudomonadati</taxon>
        <taxon>Bacteroidota</taxon>
        <taxon>Flavobacteriia</taxon>
        <taxon>Flavobacteriales</taxon>
        <taxon>Flavobacteriaceae</taxon>
        <taxon>Sungkyunkwania</taxon>
    </lineage>
</organism>
<dbReference type="PRINTS" id="PR00153">
    <property type="entry name" value="CSAPPISMRASE"/>
</dbReference>
<evidence type="ECO:0000313" key="10">
    <source>
        <dbReference type="Proteomes" id="UP001596978"/>
    </source>
</evidence>
<evidence type="ECO:0000256" key="3">
    <source>
        <dbReference type="ARBA" id="ARBA00013194"/>
    </source>
</evidence>
<dbReference type="CDD" id="cd00317">
    <property type="entry name" value="cyclophilin"/>
    <property type="match status" value="1"/>
</dbReference>
<comment type="similarity">
    <text evidence="2">Belongs to the cyclophilin-type PPIase family.</text>
</comment>
<dbReference type="PROSITE" id="PS00170">
    <property type="entry name" value="CSA_PPIASE_1"/>
    <property type="match status" value="1"/>
</dbReference>
<dbReference type="PANTHER" id="PTHR45625">
    <property type="entry name" value="PEPTIDYL-PROLYL CIS-TRANS ISOMERASE-RELATED"/>
    <property type="match status" value="1"/>
</dbReference>
<evidence type="ECO:0000313" key="9">
    <source>
        <dbReference type="EMBL" id="MFD0861329.1"/>
    </source>
</evidence>
<keyword evidence="4 6" id="KW-0697">Rotamase</keyword>
<comment type="catalytic activity">
    <reaction evidence="1 6">
        <text>[protein]-peptidylproline (omega=180) = [protein]-peptidylproline (omega=0)</text>
        <dbReference type="Rhea" id="RHEA:16237"/>
        <dbReference type="Rhea" id="RHEA-COMP:10747"/>
        <dbReference type="Rhea" id="RHEA-COMP:10748"/>
        <dbReference type="ChEBI" id="CHEBI:83833"/>
        <dbReference type="ChEBI" id="CHEBI:83834"/>
        <dbReference type="EC" id="5.2.1.8"/>
    </reaction>
</comment>
<evidence type="ECO:0000259" key="8">
    <source>
        <dbReference type="PROSITE" id="PS50072"/>
    </source>
</evidence>
<accession>A0ABW3CU74</accession>
<reference evidence="10" key="1">
    <citation type="journal article" date="2019" name="Int. J. Syst. Evol. Microbiol.">
        <title>The Global Catalogue of Microorganisms (GCM) 10K type strain sequencing project: providing services to taxonomists for standard genome sequencing and annotation.</title>
        <authorList>
            <consortium name="The Broad Institute Genomics Platform"/>
            <consortium name="The Broad Institute Genome Sequencing Center for Infectious Disease"/>
            <person name="Wu L."/>
            <person name="Ma J."/>
        </authorList>
    </citation>
    <scope>NUCLEOTIDE SEQUENCE [LARGE SCALE GENOMIC DNA]</scope>
    <source>
        <strain evidence="10">CCUG 62952</strain>
    </source>
</reference>
<dbReference type="InterPro" id="IPR029000">
    <property type="entry name" value="Cyclophilin-like_dom_sf"/>
</dbReference>
<protein>
    <recommendedName>
        <fullName evidence="3 6">peptidylprolyl isomerase</fullName>
        <ecNumber evidence="3 6">5.2.1.8</ecNumber>
    </recommendedName>
</protein>
<dbReference type="SUPFAM" id="SSF50891">
    <property type="entry name" value="Cyclophilin-like"/>
    <property type="match status" value="1"/>
</dbReference>
<dbReference type="InterPro" id="IPR002130">
    <property type="entry name" value="Cyclophilin-type_PPIase_dom"/>
</dbReference>
<dbReference type="InterPro" id="IPR001179">
    <property type="entry name" value="PPIase_FKBP_dom"/>
</dbReference>
<dbReference type="GO" id="GO:0016853">
    <property type="term" value="F:isomerase activity"/>
    <property type="evidence" value="ECO:0007669"/>
    <property type="project" value="UniProtKB-KW"/>
</dbReference>
<keyword evidence="5 6" id="KW-0413">Isomerase</keyword>
<evidence type="ECO:0000256" key="5">
    <source>
        <dbReference type="ARBA" id="ARBA00023235"/>
    </source>
</evidence>
<gene>
    <name evidence="9" type="ORF">ACFQ1M_03850</name>
</gene>
<dbReference type="EMBL" id="JBHTJH010000004">
    <property type="protein sequence ID" value="MFD0861329.1"/>
    <property type="molecule type" value="Genomic_DNA"/>
</dbReference>
<evidence type="ECO:0000259" key="7">
    <source>
        <dbReference type="PROSITE" id="PS50059"/>
    </source>
</evidence>
<dbReference type="EC" id="5.2.1.8" evidence="3 6"/>
<dbReference type="SUPFAM" id="SSF54534">
    <property type="entry name" value="FKBP-like"/>
    <property type="match status" value="1"/>
</dbReference>